<dbReference type="FunCoup" id="A5DA64">
    <property type="interactions" value="68"/>
</dbReference>
<dbReference type="EMBL" id="CH408155">
    <property type="protein sequence ID" value="EDK36070.2"/>
    <property type="molecule type" value="Genomic_DNA"/>
</dbReference>
<accession>A5DA64</accession>
<organism evidence="1 2">
    <name type="scientific">Meyerozyma guilliermondii (strain ATCC 6260 / CBS 566 / DSM 6381 / JCM 1539 / NBRC 10279 / NRRL Y-324)</name>
    <name type="common">Yeast</name>
    <name type="synonym">Candida guilliermondii</name>
    <dbReference type="NCBI Taxonomy" id="294746"/>
    <lineage>
        <taxon>Eukaryota</taxon>
        <taxon>Fungi</taxon>
        <taxon>Dikarya</taxon>
        <taxon>Ascomycota</taxon>
        <taxon>Saccharomycotina</taxon>
        <taxon>Pichiomycetes</taxon>
        <taxon>Debaryomycetaceae</taxon>
        <taxon>Meyerozyma</taxon>
    </lineage>
</organism>
<dbReference type="Proteomes" id="UP000001997">
    <property type="component" value="Unassembled WGS sequence"/>
</dbReference>
<dbReference type="Pfam" id="PF10259">
    <property type="entry name" value="Rogdi_lz"/>
    <property type="match status" value="1"/>
</dbReference>
<dbReference type="OrthoDB" id="66510at2759"/>
<dbReference type="InterPro" id="IPR028241">
    <property type="entry name" value="RAVE2/Rogdi"/>
</dbReference>
<dbReference type="GeneID" id="5129528"/>
<dbReference type="PANTHER" id="PTHR13618">
    <property type="entry name" value="LEUCINE ZIPPER CONTAINING TRANSCRIPTION FACTOR LZF1"/>
    <property type="match status" value="1"/>
</dbReference>
<dbReference type="KEGG" id="pgu:PGUG_00169"/>
<evidence type="ECO:0008006" key="3">
    <source>
        <dbReference type="Google" id="ProtNLM"/>
    </source>
</evidence>
<reference evidence="1 2" key="1">
    <citation type="journal article" date="2009" name="Nature">
        <title>Evolution of pathogenicity and sexual reproduction in eight Candida genomes.</title>
        <authorList>
            <person name="Butler G."/>
            <person name="Rasmussen M.D."/>
            <person name="Lin M.F."/>
            <person name="Santos M.A."/>
            <person name="Sakthikumar S."/>
            <person name="Munro C.A."/>
            <person name="Rheinbay E."/>
            <person name="Grabherr M."/>
            <person name="Forche A."/>
            <person name="Reedy J.L."/>
            <person name="Agrafioti I."/>
            <person name="Arnaud M.B."/>
            <person name="Bates S."/>
            <person name="Brown A.J."/>
            <person name="Brunke S."/>
            <person name="Costanzo M.C."/>
            <person name="Fitzpatrick D.A."/>
            <person name="de Groot P.W."/>
            <person name="Harris D."/>
            <person name="Hoyer L.L."/>
            <person name="Hube B."/>
            <person name="Klis F.M."/>
            <person name="Kodira C."/>
            <person name="Lennard N."/>
            <person name="Logue M.E."/>
            <person name="Martin R."/>
            <person name="Neiman A.M."/>
            <person name="Nikolaou E."/>
            <person name="Quail M.A."/>
            <person name="Quinn J."/>
            <person name="Santos M.C."/>
            <person name="Schmitzberger F.F."/>
            <person name="Sherlock G."/>
            <person name="Shah P."/>
            <person name="Silverstein K.A."/>
            <person name="Skrzypek M.S."/>
            <person name="Soll D."/>
            <person name="Staggs R."/>
            <person name="Stansfield I."/>
            <person name="Stumpf M.P."/>
            <person name="Sudbery P.E."/>
            <person name="Srikantha T."/>
            <person name="Zeng Q."/>
            <person name="Berman J."/>
            <person name="Berriman M."/>
            <person name="Heitman J."/>
            <person name="Gow N.A."/>
            <person name="Lorenz M.C."/>
            <person name="Birren B.W."/>
            <person name="Kellis M."/>
            <person name="Cuomo C.A."/>
        </authorList>
    </citation>
    <scope>NUCLEOTIDE SEQUENCE [LARGE SCALE GENOMIC DNA]</scope>
    <source>
        <strain evidence="2">ATCC 6260 / CBS 566 / DSM 6381 / JCM 1539 / NBRC 10279 / NRRL Y-324</strain>
    </source>
</reference>
<sequence>MVGSCVYGFSHWCCIVVQEIWSTTTGGLGFAGGKVHGTKSTRAGAPKAIARCCRMQYTCLVCSAPSSQSLTPAVRTYSSLLTPTGSFSNFGMSSTALRALQQQHSDTEIHWYVSSIIIPELPHVAEALQICSNLLKYNAPSVPDSSQHQERGPPIKLPVSSTKSEAIKGIMTRDGDYITQLAVQLKEPHFNKVLNKLVLRKPVVLKQVSAARSAIDAAHSVINDSSAFLCSPCSPHQAAHNHRQLSDTFRNLLSHLEVARNSLQIPSDPALIFPLNVTPATSFEPELTPNIAVDLYVTRAEVCIDLKHLHIVKEKPWSEIDPRSGKSYVDNVRDEMRLPASTKSTVSTASTPIVPSQPLNMADIESRLNDISHNHTGDNSVNAAGRPSTPTIFGNVLSHLSLKHRYDPIDYVTKCVTYNNSVVMINKKIEVSSPDPVLVSVFTKLDSIAYLVGTFLENIDTIMALTKSEKSEVTE</sequence>
<name>A5DA64_PICGU</name>
<dbReference type="HOGENOM" id="CLU_045567_0_0_1"/>
<proteinExistence type="predicted"/>
<dbReference type="InParanoid" id="A5DA64"/>
<dbReference type="VEuPathDB" id="FungiDB:PGUG_00169"/>
<dbReference type="RefSeq" id="XP_001486791.2">
    <property type="nucleotide sequence ID" value="XM_001486741.1"/>
</dbReference>
<evidence type="ECO:0000313" key="1">
    <source>
        <dbReference type="EMBL" id="EDK36070.2"/>
    </source>
</evidence>
<dbReference type="AlphaFoldDB" id="A5DA64"/>
<gene>
    <name evidence="1" type="ORF">PGUG_00169</name>
</gene>
<protein>
    <recommendedName>
        <fullName evidence="3">Regulator of V-ATPase in vacuolar membrane protein 2</fullName>
    </recommendedName>
</protein>
<dbReference type="PANTHER" id="PTHR13618:SF1">
    <property type="entry name" value="PROTEIN ROGDI HOMOLOG"/>
    <property type="match status" value="1"/>
</dbReference>
<evidence type="ECO:0000313" key="2">
    <source>
        <dbReference type="Proteomes" id="UP000001997"/>
    </source>
</evidence>
<dbReference type="eggNOG" id="ENOG502RBKJ">
    <property type="taxonomic scope" value="Eukaryota"/>
</dbReference>
<dbReference type="OMA" id="ITRCITY"/>
<dbReference type="GO" id="GO:0043291">
    <property type="term" value="C:RAVE complex"/>
    <property type="evidence" value="ECO:0007669"/>
    <property type="project" value="TreeGrafter"/>
</dbReference>
<keyword evidence="2" id="KW-1185">Reference proteome</keyword>
<dbReference type="STRING" id="294746.A5DA64"/>